<dbReference type="AlphaFoldDB" id="A0AAN8XGA6"/>
<evidence type="ECO:0000259" key="1">
    <source>
        <dbReference type="Pfam" id="PF10276"/>
    </source>
</evidence>
<dbReference type="Pfam" id="PF10276">
    <property type="entry name" value="zf-CHCC"/>
    <property type="match status" value="1"/>
</dbReference>
<comment type="caution">
    <text evidence="2">The sequence shown here is derived from an EMBL/GenBank/DDBJ whole genome shotgun (WGS) entry which is preliminary data.</text>
</comment>
<gene>
    <name evidence="2" type="primary">NDUFS6</name>
    <name evidence="2" type="ORF">SK128_003101</name>
</gene>
<dbReference type="Gene3D" id="2.60.260.40">
    <property type="entry name" value="q5lls5 like domains"/>
    <property type="match status" value="1"/>
</dbReference>
<accession>A0AAN8XGA6</accession>
<protein>
    <submittedName>
        <fullName evidence="2">NADH dehydrogenase Fe-S protein subunit 6 ndufs6</fullName>
    </submittedName>
</protein>
<feature type="non-terminal residue" evidence="2">
    <location>
        <position position="1"/>
    </location>
</feature>
<evidence type="ECO:0000313" key="3">
    <source>
        <dbReference type="Proteomes" id="UP001381693"/>
    </source>
</evidence>
<dbReference type="PANTHER" id="PTHR13156">
    <property type="entry name" value="NADH-UBIQUINONE OXIDOREDUCTASE 13 KD-A SUBUNIT"/>
    <property type="match status" value="1"/>
</dbReference>
<reference evidence="2 3" key="1">
    <citation type="submission" date="2023-11" db="EMBL/GenBank/DDBJ databases">
        <title>Halocaridina rubra genome assembly.</title>
        <authorList>
            <person name="Smith C."/>
        </authorList>
    </citation>
    <scope>NUCLEOTIDE SEQUENCE [LARGE SCALE GENOMIC DNA]</scope>
    <source>
        <strain evidence="2">EP-1</strain>
        <tissue evidence="2">Whole</tissue>
    </source>
</reference>
<proteinExistence type="predicted"/>
<evidence type="ECO:0000313" key="2">
    <source>
        <dbReference type="EMBL" id="KAK7082316.1"/>
    </source>
</evidence>
<dbReference type="EMBL" id="JAXCGZ010004081">
    <property type="protein sequence ID" value="KAK7082316.1"/>
    <property type="molecule type" value="Genomic_DNA"/>
</dbReference>
<keyword evidence="3" id="KW-1185">Reference proteome</keyword>
<dbReference type="GO" id="GO:0005739">
    <property type="term" value="C:mitochondrion"/>
    <property type="evidence" value="ECO:0007669"/>
    <property type="project" value="GOC"/>
</dbReference>
<name>A0AAN8XGA6_HALRR</name>
<organism evidence="2 3">
    <name type="scientific">Halocaridina rubra</name>
    <name type="common">Hawaiian red shrimp</name>
    <dbReference type="NCBI Taxonomy" id="373956"/>
    <lineage>
        <taxon>Eukaryota</taxon>
        <taxon>Metazoa</taxon>
        <taxon>Ecdysozoa</taxon>
        <taxon>Arthropoda</taxon>
        <taxon>Crustacea</taxon>
        <taxon>Multicrustacea</taxon>
        <taxon>Malacostraca</taxon>
        <taxon>Eumalacostraca</taxon>
        <taxon>Eucarida</taxon>
        <taxon>Decapoda</taxon>
        <taxon>Pleocyemata</taxon>
        <taxon>Caridea</taxon>
        <taxon>Atyoidea</taxon>
        <taxon>Atyidae</taxon>
        <taxon>Halocaridina</taxon>
    </lineage>
</organism>
<dbReference type="PANTHER" id="PTHR13156:SF0">
    <property type="entry name" value="NADH DEHYDROGENASE [UBIQUINONE] IRON-SULFUR PROTEIN 6, MITOCHONDRIAL"/>
    <property type="match status" value="1"/>
</dbReference>
<dbReference type="InterPro" id="IPR019401">
    <property type="entry name" value="Znf_CHCC"/>
</dbReference>
<dbReference type="GO" id="GO:0006120">
    <property type="term" value="P:mitochondrial electron transport, NADH to ubiquinone"/>
    <property type="evidence" value="ECO:0007669"/>
    <property type="project" value="TreeGrafter"/>
</dbReference>
<feature type="domain" description="Zinc finger CHCC-type" evidence="1">
    <location>
        <begin position="40"/>
        <end position="59"/>
    </location>
</feature>
<sequence length="67" mass="7503">AFENSDKRNARFVVTPRQTNERWAIDLIKEVPPKGVVACVVACDGGPGALGHPRVYINLVSFFWIYL</sequence>
<dbReference type="Proteomes" id="UP001381693">
    <property type="component" value="Unassembled WGS sequence"/>
</dbReference>